<dbReference type="RefSeq" id="WP_141601737.1">
    <property type="nucleotide sequence ID" value="NZ_JARMSB010000005.1"/>
</dbReference>
<comment type="caution">
    <text evidence="8">The sequence shown here is derived from an EMBL/GenBank/DDBJ whole genome shotgun (WGS) entry which is preliminary data.</text>
</comment>
<dbReference type="GO" id="GO:0044781">
    <property type="term" value="P:bacterial-type flagellum organization"/>
    <property type="evidence" value="ECO:0007669"/>
    <property type="project" value="UniProtKB-KW"/>
</dbReference>
<dbReference type="Pfam" id="PF04316">
    <property type="entry name" value="FlgM"/>
    <property type="match status" value="1"/>
</dbReference>
<evidence type="ECO:0000256" key="1">
    <source>
        <dbReference type="ARBA" id="ARBA00005322"/>
    </source>
</evidence>
<evidence type="ECO:0000313" key="8">
    <source>
        <dbReference type="EMBL" id="TQE91422.1"/>
    </source>
</evidence>
<reference evidence="8 9" key="1">
    <citation type="submission" date="2019-06" db="EMBL/GenBank/DDBJ databases">
        <title>Genome sequence of Ureibacillus terrenus.</title>
        <authorList>
            <person name="Maclea K.S."/>
            <person name="Simoes M."/>
        </authorList>
    </citation>
    <scope>NUCLEOTIDE SEQUENCE [LARGE SCALE GENOMIC DNA]</scope>
    <source>
        <strain evidence="8 9">ATCC BAA-384</strain>
    </source>
</reference>
<protein>
    <recommendedName>
        <fullName evidence="2">Negative regulator of flagellin synthesis</fullName>
    </recommendedName>
</protein>
<dbReference type="GO" id="GO:0045892">
    <property type="term" value="P:negative regulation of DNA-templated transcription"/>
    <property type="evidence" value="ECO:0007669"/>
    <property type="project" value="InterPro"/>
</dbReference>
<keyword evidence="8" id="KW-0282">Flagellum</keyword>
<evidence type="ECO:0000313" key="9">
    <source>
        <dbReference type="Proteomes" id="UP000315753"/>
    </source>
</evidence>
<evidence type="ECO:0000256" key="5">
    <source>
        <dbReference type="ARBA" id="ARBA00023015"/>
    </source>
</evidence>
<keyword evidence="4" id="KW-1005">Bacterial flagellum biogenesis</keyword>
<dbReference type="AlphaFoldDB" id="A0A540V3U5"/>
<accession>A0A540V3U5</accession>
<gene>
    <name evidence="8" type="primary">flgM</name>
    <name evidence="8" type="ORF">FKZ59_05450</name>
</gene>
<proteinExistence type="inferred from homology"/>
<name>A0A540V3U5_9BACL</name>
<dbReference type="InterPro" id="IPR035890">
    <property type="entry name" value="Anti-sigma-28_factor_FlgM_sf"/>
</dbReference>
<dbReference type="EMBL" id="VIGD01000005">
    <property type="protein sequence ID" value="TQE91422.1"/>
    <property type="molecule type" value="Genomic_DNA"/>
</dbReference>
<evidence type="ECO:0000259" key="7">
    <source>
        <dbReference type="Pfam" id="PF04316"/>
    </source>
</evidence>
<evidence type="ECO:0000256" key="3">
    <source>
        <dbReference type="ARBA" id="ARBA00022491"/>
    </source>
</evidence>
<dbReference type="Proteomes" id="UP000315753">
    <property type="component" value="Unassembled WGS sequence"/>
</dbReference>
<dbReference type="InterPro" id="IPR031316">
    <property type="entry name" value="FlgM_C"/>
</dbReference>
<feature type="domain" description="Anti-sigma-28 factor FlgM C-terminal" evidence="7">
    <location>
        <begin position="33"/>
        <end position="82"/>
    </location>
</feature>
<evidence type="ECO:0000256" key="4">
    <source>
        <dbReference type="ARBA" id="ARBA00022795"/>
    </source>
</evidence>
<evidence type="ECO:0000256" key="6">
    <source>
        <dbReference type="ARBA" id="ARBA00023163"/>
    </source>
</evidence>
<sequence>MEIHPVQTNSVNPYSKQIRNVAAPKEKSAHYVDKIEISDAAKELHIASDYKKERAEKIQRIKQQIQSGQYQVDAHKLAEDLLRFYRK</sequence>
<dbReference type="InterPro" id="IPR007412">
    <property type="entry name" value="FlgM"/>
</dbReference>
<organism evidence="8 9">
    <name type="scientific">Ureibacillus terrenus</name>
    <dbReference type="NCBI Taxonomy" id="118246"/>
    <lineage>
        <taxon>Bacteria</taxon>
        <taxon>Bacillati</taxon>
        <taxon>Bacillota</taxon>
        <taxon>Bacilli</taxon>
        <taxon>Bacillales</taxon>
        <taxon>Caryophanaceae</taxon>
        <taxon>Ureibacillus</taxon>
    </lineage>
</organism>
<evidence type="ECO:0000256" key="2">
    <source>
        <dbReference type="ARBA" id="ARBA00017823"/>
    </source>
</evidence>
<keyword evidence="5" id="KW-0805">Transcription regulation</keyword>
<keyword evidence="6" id="KW-0804">Transcription</keyword>
<comment type="similarity">
    <text evidence="1">Belongs to the FlgM family.</text>
</comment>
<dbReference type="OrthoDB" id="2991036at2"/>
<dbReference type="SUPFAM" id="SSF101498">
    <property type="entry name" value="Anti-sigma factor FlgM"/>
    <property type="match status" value="1"/>
</dbReference>
<keyword evidence="9" id="KW-1185">Reference proteome</keyword>
<keyword evidence="8" id="KW-0966">Cell projection</keyword>
<keyword evidence="8" id="KW-0969">Cilium</keyword>
<keyword evidence="3" id="KW-0678">Repressor</keyword>
<dbReference type="NCBIfam" id="TIGR03824">
    <property type="entry name" value="FlgM_jcvi"/>
    <property type="match status" value="1"/>
</dbReference>